<evidence type="ECO:0000256" key="5">
    <source>
        <dbReference type="ARBA" id="ARBA00023080"/>
    </source>
</evidence>
<dbReference type="HAMAP" id="MF_01962">
    <property type="entry name" value="Adenine_deaminase"/>
    <property type="match status" value="1"/>
</dbReference>
<name>A0A382QWM9_9ZZZZ</name>
<dbReference type="GO" id="GO:0006146">
    <property type="term" value="P:adenine catabolic process"/>
    <property type="evidence" value="ECO:0007669"/>
    <property type="project" value="InterPro"/>
</dbReference>
<dbReference type="InterPro" id="IPR006330">
    <property type="entry name" value="Ado/ade_deaminase"/>
</dbReference>
<organism evidence="7">
    <name type="scientific">marine metagenome</name>
    <dbReference type="NCBI Taxonomy" id="408172"/>
    <lineage>
        <taxon>unclassified sequences</taxon>
        <taxon>metagenomes</taxon>
        <taxon>ecological metagenomes</taxon>
    </lineage>
</organism>
<dbReference type="InterPro" id="IPR001365">
    <property type="entry name" value="A_deaminase_dom"/>
</dbReference>
<dbReference type="AlphaFoldDB" id="A0A382QWM9"/>
<sequence>MNIIEFIKKTPKAELHLHIEGTLEPDHMFALAQRNNIQIPFTNVDEVKSAYNFSNLESFLNIFYQGSKVLVKEQDFFDLTWAYALKCKENNVVHTEIFFDPQTHISRGINFDTVINGIYAALQKANKEFGLTFKIIMCFLRHLDEEAGLEMLNQASAHKEKIVGVGLDSSEIGNPPSKFKKLFEKAIERGFLTVAHAGEEGSPEYIWEALDLLKVKRIDHGVQCLKDKRLIEKLRNSQTPLTVCPLS</sequence>
<dbReference type="GO" id="GO:0000034">
    <property type="term" value="F:adenine deaminase activity"/>
    <property type="evidence" value="ECO:0007669"/>
    <property type="project" value="InterPro"/>
</dbReference>
<dbReference type="NCBIfam" id="TIGR01430">
    <property type="entry name" value="aden_deam"/>
    <property type="match status" value="1"/>
</dbReference>
<feature type="non-terminal residue" evidence="7">
    <location>
        <position position="247"/>
    </location>
</feature>
<dbReference type="GO" id="GO:0005829">
    <property type="term" value="C:cytosol"/>
    <property type="evidence" value="ECO:0007669"/>
    <property type="project" value="TreeGrafter"/>
</dbReference>
<feature type="domain" description="Adenosine deaminase" evidence="6">
    <location>
        <begin position="11"/>
        <end position="247"/>
    </location>
</feature>
<keyword evidence="5" id="KW-0546">Nucleotide metabolism</keyword>
<dbReference type="InterPro" id="IPR032466">
    <property type="entry name" value="Metal_Hydrolase"/>
</dbReference>
<evidence type="ECO:0000256" key="3">
    <source>
        <dbReference type="ARBA" id="ARBA00022801"/>
    </source>
</evidence>
<evidence type="ECO:0000256" key="4">
    <source>
        <dbReference type="ARBA" id="ARBA00022833"/>
    </source>
</evidence>
<evidence type="ECO:0000256" key="2">
    <source>
        <dbReference type="ARBA" id="ARBA00022723"/>
    </source>
</evidence>
<comment type="cofactor">
    <cofactor evidence="1">
        <name>Zn(2+)</name>
        <dbReference type="ChEBI" id="CHEBI:29105"/>
    </cofactor>
</comment>
<evidence type="ECO:0000313" key="7">
    <source>
        <dbReference type="EMBL" id="SVC89367.1"/>
    </source>
</evidence>
<proteinExistence type="inferred from homology"/>
<dbReference type="GO" id="GO:0043103">
    <property type="term" value="P:hypoxanthine salvage"/>
    <property type="evidence" value="ECO:0007669"/>
    <property type="project" value="TreeGrafter"/>
</dbReference>
<gene>
    <name evidence="7" type="ORF">METZ01_LOCUS342221</name>
</gene>
<dbReference type="Gene3D" id="3.20.20.140">
    <property type="entry name" value="Metal-dependent hydrolases"/>
    <property type="match status" value="1"/>
</dbReference>
<dbReference type="PANTHER" id="PTHR43114">
    <property type="entry name" value="ADENINE DEAMINASE"/>
    <property type="match status" value="1"/>
</dbReference>
<protein>
    <recommendedName>
        <fullName evidence="6">Adenosine deaminase domain-containing protein</fullName>
    </recommendedName>
</protein>
<dbReference type="EMBL" id="UINC01117145">
    <property type="protein sequence ID" value="SVC89367.1"/>
    <property type="molecule type" value="Genomic_DNA"/>
</dbReference>
<dbReference type="InterPro" id="IPR028892">
    <property type="entry name" value="ADE"/>
</dbReference>
<keyword evidence="2" id="KW-0479">Metal-binding</keyword>
<dbReference type="SUPFAM" id="SSF51556">
    <property type="entry name" value="Metallo-dependent hydrolases"/>
    <property type="match status" value="1"/>
</dbReference>
<keyword evidence="3" id="KW-0378">Hydrolase</keyword>
<evidence type="ECO:0000256" key="1">
    <source>
        <dbReference type="ARBA" id="ARBA00001947"/>
    </source>
</evidence>
<dbReference type="GO" id="GO:0046872">
    <property type="term" value="F:metal ion binding"/>
    <property type="evidence" value="ECO:0007669"/>
    <property type="project" value="UniProtKB-KW"/>
</dbReference>
<reference evidence="7" key="1">
    <citation type="submission" date="2018-05" db="EMBL/GenBank/DDBJ databases">
        <authorList>
            <person name="Lanie J.A."/>
            <person name="Ng W.-L."/>
            <person name="Kazmierczak K.M."/>
            <person name="Andrzejewski T.M."/>
            <person name="Davidsen T.M."/>
            <person name="Wayne K.J."/>
            <person name="Tettelin H."/>
            <person name="Glass J.I."/>
            <person name="Rusch D."/>
            <person name="Podicherti R."/>
            <person name="Tsui H.-C.T."/>
            <person name="Winkler M.E."/>
        </authorList>
    </citation>
    <scope>NUCLEOTIDE SEQUENCE</scope>
</reference>
<dbReference type="Pfam" id="PF00962">
    <property type="entry name" value="A_deaminase"/>
    <property type="match status" value="1"/>
</dbReference>
<dbReference type="PANTHER" id="PTHR43114:SF6">
    <property type="entry name" value="ADENINE DEAMINASE"/>
    <property type="match status" value="1"/>
</dbReference>
<accession>A0A382QWM9</accession>
<evidence type="ECO:0000259" key="6">
    <source>
        <dbReference type="Pfam" id="PF00962"/>
    </source>
</evidence>
<dbReference type="GO" id="GO:0009117">
    <property type="term" value="P:nucleotide metabolic process"/>
    <property type="evidence" value="ECO:0007669"/>
    <property type="project" value="UniProtKB-KW"/>
</dbReference>
<keyword evidence="4" id="KW-0862">Zinc</keyword>